<gene>
    <name evidence="1" type="ordered locus">Emtol_2905</name>
</gene>
<sequence length="174" mass="19686">MKATLASFLCIFITTQTYAQKDLDRNLVFFELAKKTIEYPKVATLSSIYGRIFTKFSVTKAGKIEGVEIFYPKMANHVEKSIGFEASIKRGLKKLPLLGLGYEGTYILPIAFVFENLSENPSMKYPDNQLPEFINTESMTVLTEIQIFSSSNRYAKPDFKGGFQPTIPSQQIVR</sequence>
<proteinExistence type="predicted"/>
<protein>
    <recommendedName>
        <fullName evidence="3">TonB C-terminal domain-containing protein</fullName>
    </recommendedName>
</protein>
<organism evidence="1 2">
    <name type="scientific">Emticicia oligotrophica (strain DSM 17448 / CIP 109782 / MTCC 6937 / GPTSA100-15)</name>
    <dbReference type="NCBI Taxonomy" id="929562"/>
    <lineage>
        <taxon>Bacteria</taxon>
        <taxon>Pseudomonadati</taxon>
        <taxon>Bacteroidota</taxon>
        <taxon>Cytophagia</taxon>
        <taxon>Cytophagales</taxon>
        <taxon>Leadbetterellaceae</taxon>
        <taxon>Emticicia</taxon>
    </lineage>
</organism>
<evidence type="ECO:0008006" key="3">
    <source>
        <dbReference type="Google" id="ProtNLM"/>
    </source>
</evidence>
<name>A0ABM5N3U9_EMTOG</name>
<evidence type="ECO:0000313" key="2">
    <source>
        <dbReference type="Proteomes" id="UP000002875"/>
    </source>
</evidence>
<dbReference type="Proteomes" id="UP000002875">
    <property type="component" value="Chromosome"/>
</dbReference>
<evidence type="ECO:0000313" key="1">
    <source>
        <dbReference type="EMBL" id="AFK04038.1"/>
    </source>
</evidence>
<accession>A0ABM5N3U9</accession>
<dbReference type="RefSeq" id="WP_015029732.1">
    <property type="nucleotide sequence ID" value="NC_018748.1"/>
</dbReference>
<reference evidence="1 2" key="1">
    <citation type="submission" date="2011-07" db="EMBL/GenBank/DDBJ databases">
        <title>The complete genome of chromosome of Emticicia oligotrophica DSM 17448.</title>
        <authorList>
            <consortium name="US DOE Joint Genome Institute (JGI-PGF)"/>
            <person name="Lucas S."/>
            <person name="Han J."/>
            <person name="Lapidus A."/>
            <person name="Bruce D."/>
            <person name="Goodwin L."/>
            <person name="Pitluck S."/>
            <person name="Peters L."/>
            <person name="Kyrpides N."/>
            <person name="Mavromatis K."/>
            <person name="Ivanova N."/>
            <person name="Ovchinnikova G."/>
            <person name="Teshima H."/>
            <person name="Detter J.C."/>
            <person name="Tapia R."/>
            <person name="Han C."/>
            <person name="Land M."/>
            <person name="Hauser L."/>
            <person name="Markowitz V."/>
            <person name="Cheng J.-F."/>
            <person name="Hugenholtz P."/>
            <person name="Woyke T."/>
            <person name="Wu D."/>
            <person name="Tindall B."/>
            <person name="Pomrenke H."/>
            <person name="Brambilla E."/>
            <person name="Klenk H.-P."/>
            <person name="Eisen J.A."/>
        </authorList>
    </citation>
    <scope>NUCLEOTIDE SEQUENCE [LARGE SCALE GENOMIC DNA]</scope>
    <source>
        <strain evidence="1 2">DSM 17448</strain>
    </source>
</reference>
<keyword evidence="2" id="KW-1185">Reference proteome</keyword>
<dbReference type="EMBL" id="CP002961">
    <property type="protein sequence ID" value="AFK04038.1"/>
    <property type="molecule type" value="Genomic_DNA"/>
</dbReference>